<evidence type="ECO:0000259" key="3">
    <source>
        <dbReference type="Pfam" id="PF13349"/>
    </source>
</evidence>
<feature type="region of interest" description="Disordered" evidence="2">
    <location>
        <begin position="72"/>
        <end position="95"/>
    </location>
</feature>
<evidence type="ECO:0000313" key="5">
    <source>
        <dbReference type="Proteomes" id="UP000236311"/>
    </source>
</evidence>
<evidence type="ECO:0000313" key="4">
    <source>
        <dbReference type="EMBL" id="SOY32076.1"/>
    </source>
</evidence>
<proteinExistence type="predicted"/>
<dbReference type="Proteomes" id="UP000236311">
    <property type="component" value="Unassembled WGS sequence"/>
</dbReference>
<reference evidence="4 5" key="1">
    <citation type="submission" date="2018-01" db="EMBL/GenBank/DDBJ databases">
        <authorList>
            <person name="Gaut B.S."/>
            <person name="Morton B.R."/>
            <person name="Clegg M.T."/>
            <person name="Duvall M.R."/>
        </authorList>
    </citation>
    <scope>NUCLEOTIDE SEQUENCE [LARGE SCALE GENOMIC DNA]</scope>
    <source>
        <strain evidence="4">GP69</strain>
    </source>
</reference>
<gene>
    <name evidence="4" type="ORF">AMURIS_04829</name>
</gene>
<sequence>MNKQEYMKKLQERLESFGKELQEEIMEDYRQHFAEGENEGKSEEEIIEELGNIEEMIRELSEDELPEGFAQRTREAADVSEGNGKEVAETEENDDKFEETEMKRAFSYSGYYKAVVLEGKVADIYVTQSENDQIHVDYEAKGLSSQQNYEYYQYEEDGAFYAGVKRKKGIREEGDSDEKMVKVTLFGRTIISYGTIGNVCSMGQSITLTVRVPKGIPKLTAKVGSGNVSMSGIELEALEATSGSGNVGLKEIVADRMKAHTGSGNIAAHHTEFISGALETGSGNIKAEGVKGRELRCGTGSGNIKGEASVGEYHLSSGSGNIKIKADGNAERISMSTGSGSIKLELEGVRGMETTVRTGSGGVRVAWNDDEGQKVKNGNYTYGNGACKIKANTGSGSIKIWGREEG</sequence>
<dbReference type="Pfam" id="PF22564">
    <property type="entry name" value="HAAS"/>
    <property type="match status" value="1"/>
</dbReference>
<feature type="domain" description="DUF4097" evidence="3">
    <location>
        <begin position="115"/>
        <end position="400"/>
    </location>
</feature>
<dbReference type="InterPro" id="IPR025164">
    <property type="entry name" value="Toastrack_DUF4097"/>
</dbReference>
<keyword evidence="1" id="KW-0175">Coiled coil</keyword>
<feature type="compositionally biased region" description="Basic and acidic residues" evidence="2">
    <location>
        <begin position="72"/>
        <end position="88"/>
    </location>
</feature>
<dbReference type="EMBL" id="OFSM01000038">
    <property type="protein sequence ID" value="SOY32076.1"/>
    <property type="molecule type" value="Genomic_DNA"/>
</dbReference>
<name>A0A2K4ZNS3_9FIRM</name>
<organism evidence="4 5">
    <name type="scientific">Acetatifactor muris</name>
    <dbReference type="NCBI Taxonomy" id="879566"/>
    <lineage>
        <taxon>Bacteria</taxon>
        <taxon>Bacillati</taxon>
        <taxon>Bacillota</taxon>
        <taxon>Clostridia</taxon>
        <taxon>Lachnospirales</taxon>
        <taxon>Lachnospiraceae</taxon>
        <taxon>Acetatifactor</taxon>
    </lineage>
</organism>
<keyword evidence="5" id="KW-1185">Reference proteome</keyword>
<dbReference type="Gene3D" id="2.160.20.120">
    <property type="match status" value="1"/>
</dbReference>
<evidence type="ECO:0000256" key="1">
    <source>
        <dbReference type="SAM" id="Coils"/>
    </source>
</evidence>
<feature type="coiled-coil region" evidence="1">
    <location>
        <begin position="7"/>
        <end position="63"/>
    </location>
</feature>
<dbReference type="Pfam" id="PF13349">
    <property type="entry name" value="DUF4097"/>
    <property type="match status" value="1"/>
</dbReference>
<dbReference type="AlphaFoldDB" id="A0A2K4ZNS3"/>
<evidence type="ECO:0000256" key="2">
    <source>
        <dbReference type="SAM" id="MobiDB-lite"/>
    </source>
</evidence>
<protein>
    <recommendedName>
        <fullName evidence="3">DUF4097 domain-containing protein</fullName>
    </recommendedName>
</protein>
<accession>A0A2K4ZNS3</accession>